<accession>A0A1H8ZQQ9</accession>
<dbReference type="GO" id="GO:0070095">
    <property type="term" value="F:fructose-6-phosphate binding"/>
    <property type="evidence" value="ECO:0007669"/>
    <property type="project" value="TreeGrafter"/>
</dbReference>
<dbReference type="InterPro" id="IPR035966">
    <property type="entry name" value="PKF_sf"/>
</dbReference>
<evidence type="ECO:0000256" key="8">
    <source>
        <dbReference type="ARBA" id="ARBA00023152"/>
    </source>
</evidence>
<keyword evidence="12" id="KW-1185">Reference proteome</keyword>
<keyword evidence="3" id="KW-0963">Cytoplasm</keyword>
<evidence type="ECO:0000256" key="6">
    <source>
        <dbReference type="ARBA" id="ARBA00022777"/>
    </source>
</evidence>
<dbReference type="GO" id="GO:0046872">
    <property type="term" value="F:metal ion binding"/>
    <property type="evidence" value="ECO:0007669"/>
    <property type="project" value="UniProtKB-KW"/>
</dbReference>
<evidence type="ECO:0000256" key="1">
    <source>
        <dbReference type="ARBA" id="ARBA00001946"/>
    </source>
</evidence>
<dbReference type="SUPFAM" id="SSF53784">
    <property type="entry name" value="Phosphofructokinase"/>
    <property type="match status" value="1"/>
</dbReference>
<dbReference type="Gene3D" id="3.40.50.460">
    <property type="entry name" value="Phosphofructokinase domain"/>
    <property type="match status" value="1"/>
</dbReference>
<dbReference type="InterPro" id="IPR012003">
    <property type="entry name" value="ATP_PFK_prok-type"/>
</dbReference>
<organism evidence="11 12">
    <name type="scientific">Solimonas aquatica</name>
    <dbReference type="NCBI Taxonomy" id="489703"/>
    <lineage>
        <taxon>Bacteria</taxon>
        <taxon>Pseudomonadati</taxon>
        <taxon>Pseudomonadota</taxon>
        <taxon>Gammaproteobacteria</taxon>
        <taxon>Nevskiales</taxon>
        <taxon>Nevskiaceae</taxon>
        <taxon>Solimonas</taxon>
    </lineage>
</organism>
<comment type="cofactor">
    <cofactor evidence="1">
        <name>Mg(2+)</name>
        <dbReference type="ChEBI" id="CHEBI:18420"/>
    </cofactor>
</comment>
<dbReference type="InterPro" id="IPR022953">
    <property type="entry name" value="ATP_PFK"/>
</dbReference>
<dbReference type="AlphaFoldDB" id="A0A1H8ZQQ9"/>
<dbReference type="GO" id="GO:0003872">
    <property type="term" value="F:6-phosphofructokinase activity"/>
    <property type="evidence" value="ECO:0007669"/>
    <property type="project" value="InterPro"/>
</dbReference>
<dbReference type="UniPathway" id="UPA00109">
    <property type="reaction ID" value="UER00182"/>
</dbReference>
<evidence type="ECO:0000256" key="2">
    <source>
        <dbReference type="ARBA" id="ARBA00004679"/>
    </source>
</evidence>
<dbReference type="GO" id="GO:0048029">
    <property type="term" value="F:monosaccharide binding"/>
    <property type="evidence" value="ECO:0007669"/>
    <property type="project" value="TreeGrafter"/>
</dbReference>
<keyword evidence="4" id="KW-0808">Transferase</keyword>
<evidence type="ECO:0000256" key="5">
    <source>
        <dbReference type="ARBA" id="ARBA00022723"/>
    </source>
</evidence>
<proteinExistence type="inferred from homology"/>
<dbReference type="PANTHER" id="PTHR13697:SF52">
    <property type="entry name" value="ATP-DEPENDENT 6-PHOSPHOFRUCTOKINASE 3"/>
    <property type="match status" value="1"/>
</dbReference>
<dbReference type="Gene3D" id="3.40.50.450">
    <property type="match status" value="1"/>
</dbReference>
<evidence type="ECO:0000256" key="7">
    <source>
        <dbReference type="ARBA" id="ARBA00022842"/>
    </source>
</evidence>
<keyword evidence="6 11" id="KW-0418">Kinase</keyword>
<dbReference type="GO" id="GO:0005945">
    <property type="term" value="C:6-phosphofructokinase complex"/>
    <property type="evidence" value="ECO:0007669"/>
    <property type="project" value="TreeGrafter"/>
</dbReference>
<evidence type="ECO:0000313" key="11">
    <source>
        <dbReference type="EMBL" id="SEP66018.1"/>
    </source>
</evidence>
<dbReference type="Pfam" id="PF00365">
    <property type="entry name" value="PFK"/>
    <property type="match status" value="1"/>
</dbReference>
<name>A0A1H8ZQQ9_9GAMM</name>
<dbReference type="InterPro" id="IPR015912">
    <property type="entry name" value="Phosphofructokinase_CS"/>
</dbReference>
<dbReference type="PIRSF" id="PIRSF000532">
    <property type="entry name" value="ATP_PFK_prok"/>
    <property type="match status" value="1"/>
</dbReference>
<sequence length="354" mass="37025">MSGIRTLGVLTSGGDCAGLNAVIRAVTHAAVLEQNWRVLGILDGSLGLIERPLRYRELHADAGDPLLLRGGGTFLGTVSHGDPFHFQMPDGSFRDRSQEFAAGARELGLDALVVIGGDGSMRIMTPLCQRAGLAMVGIPKTIDNDVTGTESAVGFATAVQLVADSLDRLQPTAASQHRVMVVEVMGRSAGHIALHGGIAGGADVIVLPELELSIEAMLEHIENQLQARRYGALVVIAEGARFPDAPDQPGAVGPWLAQTLQARGVESRCTVLGHLQRGGAPVAQDRLLASAFGVHAVKLLAEGRSGHMVSWQRSAVTEVAIGRIASSGPRLVCADDPLVQVARQLGIAIGRGRG</sequence>
<evidence type="ECO:0000259" key="10">
    <source>
        <dbReference type="Pfam" id="PF00365"/>
    </source>
</evidence>
<evidence type="ECO:0000256" key="9">
    <source>
        <dbReference type="ARBA" id="ARBA00038478"/>
    </source>
</evidence>
<dbReference type="PROSITE" id="PS00433">
    <property type="entry name" value="PHOSPHOFRUCTOKINASE"/>
    <property type="match status" value="1"/>
</dbReference>
<dbReference type="GO" id="GO:0061621">
    <property type="term" value="P:canonical glycolysis"/>
    <property type="evidence" value="ECO:0007669"/>
    <property type="project" value="TreeGrafter"/>
</dbReference>
<dbReference type="Proteomes" id="UP000199233">
    <property type="component" value="Unassembled WGS sequence"/>
</dbReference>
<dbReference type="PRINTS" id="PR00476">
    <property type="entry name" value="PHFRCTKINASE"/>
</dbReference>
<dbReference type="OrthoDB" id="9802503at2"/>
<keyword evidence="7" id="KW-0460">Magnesium</keyword>
<dbReference type="GO" id="GO:0016208">
    <property type="term" value="F:AMP binding"/>
    <property type="evidence" value="ECO:0007669"/>
    <property type="project" value="TreeGrafter"/>
</dbReference>
<dbReference type="GO" id="GO:0005524">
    <property type="term" value="F:ATP binding"/>
    <property type="evidence" value="ECO:0007669"/>
    <property type="project" value="InterPro"/>
</dbReference>
<evidence type="ECO:0000256" key="4">
    <source>
        <dbReference type="ARBA" id="ARBA00022679"/>
    </source>
</evidence>
<protein>
    <submittedName>
        <fullName evidence="11">6-phosphofructokinase 1</fullName>
    </submittedName>
</protein>
<reference evidence="12" key="1">
    <citation type="submission" date="2016-10" db="EMBL/GenBank/DDBJ databases">
        <authorList>
            <person name="Varghese N."/>
            <person name="Submissions S."/>
        </authorList>
    </citation>
    <scope>NUCLEOTIDE SEQUENCE [LARGE SCALE GENOMIC DNA]</scope>
    <source>
        <strain evidence="12">DSM 25927</strain>
    </source>
</reference>
<dbReference type="STRING" id="489703.SAMN04488038_101108"/>
<dbReference type="EMBL" id="FOFS01000001">
    <property type="protein sequence ID" value="SEP66018.1"/>
    <property type="molecule type" value="Genomic_DNA"/>
</dbReference>
<dbReference type="NCBIfam" id="NF002872">
    <property type="entry name" value="PRK03202.1"/>
    <property type="match status" value="1"/>
</dbReference>
<dbReference type="GO" id="GO:0006002">
    <property type="term" value="P:fructose 6-phosphate metabolic process"/>
    <property type="evidence" value="ECO:0007669"/>
    <property type="project" value="InterPro"/>
</dbReference>
<evidence type="ECO:0000256" key="3">
    <source>
        <dbReference type="ARBA" id="ARBA00022490"/>
    </source>
</evidence>
<dbReference type="InterPro" id="IPR000023">
    <property type="entry name" value="Phosphofructokinase_dom"/>
</dbReference>
<dbReference type="GO" id="GO:0030388">
    <property type="term" value="P:fructose 1,6-bisphosphate metabolic process"/>
    <property type="evidence" value="ECO:0007669"/>
    <property type="project" value="TreeGrafter"/>
</dbReference>
<keyword evidence="8" id="KW-0324">Glycolysis</keyword>
<dbReference type="GO" id="GO:0042802">
    <property type="term" value="F:identical protein binding"/>
    <property type="evidence" value="ECO:0007669"/>
    <property type="project" value="TreeGrafter"/>
</dbReference>
<comment type="pathway">
    <text evidence="2">Carbohydrate degradation; glycolysis; D-glyceraldehyde 3-phosphate and glycerone phosphate from D-glucose: step 3/4.</text>
</comment>
<dbReference type="PANTHER" id="PTHR13697">
    <property type="entry name" value="PHOSPHOFRUCTOKINASE"/>
    <property type="match status" value="1"/>
</dbReference>
<keyword evidence="5" id="KW-0479">Metal-binding</keyword>
<evidence type="ECO:0000313" key="12">
    <source>
        <dbReference type="Proteomes" id="UP000199233"/>
    </source>
</evidence>
<feature type="domain" description="Phosphofructokinase" evidence="10">
    <location>
        <begin position="7"/>
        <end position="300"/>
    </location>
</feature>
<gene>
    <name evidence="11" type="ORF">SAMN04488038_101108</name>
</gene>
<dbReference type="RefSeq" id="WP_093280621.1">
    <property type="nucleotide sequence ID" value="NZ_FOFS01000001.1"/>
</dbReference>
<comment type="similarity">
    <text evidence="9">Belongs to the phosphofructokinase type A (PFKA) family.</text>
</comment>